<comment type="caution">
    <text evidence="2">The sequence shown here is derived from an EMBL/GenBank/DDBJ whole genome shotgun (WGS) entry which is preliminary data.</text>
</comment>
<dbReference type="Pfam" id="PF00226">
    <property type="entry name" value="DnaJ"/>
    <property type="match status" value="1"/>
</dbReference>
<dbReference type="PANTHER" id="PTHR45432:SF2">
    <property type="entry name" value="CHAPERONE PROTEIN DNAJ 11, CHLOROPLASTIC"/>
    <property type="match status" value="1"/>
</dbReference>
<gene>
    <name evidence="2" type="ORF">B296_00057955</name>
</gene>
<dbReference type="PROSITE" id="PS50076">
    <property type="entry name" value="DNAJ_2"/>
    <property type="match status" value="1"/>
</dbReference>
<dbReference type="PANTHER" id="PTHR45432">
    <property type="entry name" value="CHAPERONE PROTEIN DNAJ 11, CHLOROPLASTIC-LIKE"/>
    <property type="match status" value="1"/>
</dbReference>
<dbReference type="InterPro" id="IPR036869">
    <property type="entry name" value="J_dom_sf"/>
</dbReference>
<dbReference type="Gene3D" id="1.10.287.110">
    <property type="entry name" value="DnaJ domain"/>
    <property type="match status" value="1"/>
</dbReference>
<dbReference type="PRINTS" id="PR00625">
    <property type="entry name" value="JDOMAIN"/>
</dbReference>
<dbReference type="CDD" id="cd06257">
    <property type="entry name" value="DnaJ"/>
    <property type="match status" value="1"/>
</dbReference>
<dbReference type="EMBL" id="AMZH03018717">
    <property type="protein sequence ID" value="RRT41256.1"/>
    <property type="molecule type" value="Genomic_DNA"/>
</dbReference>
<evidence type="ECO:0000313" key="2">
    <source>
        <dbReference type="EMBL" id="RRT41256.1"/>
    </source>
</evidence>
<evidence type="ECO:0000313" key="3">
    <source>
        <dbReference type="Proteomes" id="UP000287651"/>
    </source>
</evidence>
<accession>A0A426XP37</accession>
<dbReference type="GO" id="GO:0005783">
    <property type="term" value="C:endoplasmic reticulum"/>
    <property type="evidence" value="ECO:0007669"/>
    <property type="project" value="UniProtKB-ARBA"/>
</dbReference>
<reference evidence="2 3" key="1">
    <citation type="journal article" date="2014" name="Agronomy (Basel)">
        <title>A Draft Genome Sequence for Ensete ventricosum, the Drought-Tolerant Tree Against Hunger.</title>
        <authorList>
            <person name="Harrison J."/>
            <person name="Moore K.A."/>
            <person name="Paszkiewicz K."/>
            <person name="Jones T."/>
            <person name="Grant M."/>
            <person name="Ambacheew D."/>
            <person name="Muzemil S."/>
            <person name="Studholme D.J."/>
        </authorList>
    </citation>
    <scope>NUCLEOTIDE SEQUENCE [LARGE SCALE GENOMIC DNA]</scope>
</reference>
<feature type="domain" description="J" evidence="1">
    <location>
        <begin position="40"/>
        <end position="103"/>
    </location>
</feature>
<dbReference type="AlphaFoldDB" id="A0A426XP37"/>
<evidence type="ECO:0000259" key="1">
    <source>
        <dbReference type="PROSITE" id="PS50076"/>
    </source>
</evidence>
<name>A0A426XP37_ENSVE</name>
<sequence>MSGTVIFSGISLPPARGISAQRRVVAEVATAAGRSRAPASMYQVLRVGETATAREIKTAYRAMAKRFHPDAAPAGGGPDFLEIRRAYETLSDPAARARYDRSIVGRIPRAGYVASDRLRVRKWETDQCW</sequence>
<dbReference type="InterPro" id="IPR001623">
    <property type="entry name" value="DnaJ_domain"/>
</dbReference>
<proteinExistence type="predicted"/>
<dbReference type="Proteomes" id="UP000287651">
    <property type="component" value="Unassembled WGS sequence"/>
</dbReference>
<dbReference type="SUPFAM" id="SSF46565">
    <property type="entry name" value="Chaperone J-domain"/>
    <property type="match status" value="1"/>
</dbReference>
<protein>
    <recommendedName>
        <fullName evidence="1">J domain-containing protein</fullName>
    </recommendedName>
</protein>
<organism evidence="2 3">
    <name type="scientific">Ensete ventricosum</name>
    <name type="common">Abyssinian banana</name>
    <name type="synonym">Musa ensete</name>
    <dbReference type="NCBI Taxonomy" id="4639"/>
    <lineage>
        <taxon>Eukaryota</taxon>
        <taxon>Viridiplantae</taxon>
        <taxon>Streptophyta</taxon>
        <taxon>Embryophyta</taxon>
        <taxon>Tracheophyta</taxon>
        <taxon>Spermatophyta</taxon>
        <taxon>Magnoliopsida</taxon>
        <taxon>Liliopsida</taxon>
        <taxon>Zingiberales</taxon>
        <taxon>Musaceae</taxon>
        <taxon>Ensete</taxon>
    </lineage>
</organism>
<dbReference type="SMART" id="SM00271">
    <property type="entry name" value="DnaJ"/>
    <property type="match status" value="1"/>
</dbReference>